<dbReference type="KEGG" id="cvn:111125121"/>
<feature type="domain" description="Ig-like" evidence="9">
    <location>
        <begin position="33"/>
        <end position="145"/>
    </location>
</feature>
<dbReference type="Proteomes" id="UP000694844">
    <property type="component" value="Chromosome 1"/>
</dbReference>
<dbReference type="PROSITE" id="PS50835">
    <property type="entry name" value="IG_LIKE"/>
    <property type="match status" value="3"/>
</dbReference>
<dbReference type="InterPro" id="IPR051427">
    <property type="entry name" value="Nectin/Nectin-like"/>
</dbReference>
<keyword evidence="4 7" id="KW-0472">Membrane</keyword>
<dbReference type="PANTHER" id="PTHR23277:SF121">
    <property type="entry name" value="IMMUNOGLOBULIN SUPERFAMILY MEMBER 21"/>
    <property type="match status" value="1"/>
</dbReference>
<dbReference type="GO" id="GO:0007156">
    <property type="term" value="P:homophilic cell adhesion via plasma membrane adhesion molecules"/>
    <property type="evidence" value="ECO:0007669"/>
    <property type="project" value="TreeGrafter"/>
</dbReference>
<feature type="transmembrane region" description="Helical" evidence="7">
    <location>
        <begin position="395"/>
        <end position="418"/>
    </location>
</feature>
<dbReference type="SUPFAM" id="SSF48726">
    <property type="entry name" value="Immunoglobulin"/>
    <property type="match status" value="3"/>
</dbReference>
<dbReference type="GO" id="GO:0007157">
    <property type="term" value="P:heterophilic cell-cell adhesion via plasma membrane cell adhesion molecules"/>
    <property type="evidence" value="ECO:0007669"/>
    <property type="project" value="TreeGrafter"/>
</dbReference>
<dbReference type="GO" id="GO:0005912">
    <property type="term" value="C:adherens junction"/>
    <property type="evidence" value="ECO:0007669"/>
    <property type="project" value="TreeGrafter"/>
</dbReference>
<gene>
    <name evidence="11" type="primary">LOC111125121</name>
</gene>
<reference evidence="10" key="1">
    <citation type="submission" date="2024-06" db="UniProtKB">
        <authorList>
            <consortium name="RefSeq"/>
        </authorList>
    </citation>
    <scope>NUCLEOTIDE SEQUENCE [LARGE SCALE GENOMIC DNA]</scope>
</reference>
<keyword evidence="6" id="KW-0325">Glycoprotein</keyword>
<keyword evidence="10" id="KW-1185">Reference proteome</keyword>
<sequence length="508" mass="57486">MNDRLPVMICLFFFVFEKGILRLGTNALTVTSPTEINASLGSGSTIVLNCSFEKETGERVNLISWRKKNETRNEYRRIISYYQSYAVYFDPDMRKRSNSISFDDSSPSAILNISEVQCKDDGQYRCIVEYINSNNIWTDTQTETSVYIQVMADIPEFTIQPANTTLEEYSAVNLSCSANVGRPGGIVTIWKRSHISDERIQLGNSSSSVTDNRNCSDYVNLLITYNLSRSDYGFIFGCTSKNKHTNDPAPSKEVGPRTILYGPSKLSIAFSPQKHSFFVGDRIRITCSSDGNPRPTFQWMFNLTEIVNGEKYHLSDQNRTIEFKFGSIKDSGYYRCFASNSFKGKVYNISDEKMLIVQERDINLSTARKSCSNIECSSIEKCTIQDNTAICSVDIWKIVTFLFLSFSLVLGTTFVILWRYLRPRNPTGTISDEIIIRDGEDRSYETLSSGTTPRNLEERNYESLSNGMTDTYSSIDERDLRVGEGAQYESLGSGETHTYSSIQPTVSM</sequence>
<dbReference type="InterPro" id="IPR003599">
    <property type="entry name" value="Ig_sub"/>
</dbReference>
<evidence type="ECO:0000256" key="7">
    <source>
        <dbReference type="SAM" id="Phobius"/>
    </source>
</evidence>
<organism evidence="10 11">
    <name type="scientific">Crassostrea virginica</name>
    <name type="common">Eastern oyster</name>
    <dbReference type="NCBI Taxonomy" id="6565"/>
    <lineage>
        <taxon>Eukaryota</taxon>
        <taxon>Metazoa</taxon>
        <taxon>Spiralia</taxon>
        <taxon>Lophotrochozoa</taxon>
        <taxon>Mollusca</taxon>
        <taxon>Bivalvia</taxon>
        <taxon>Autobranchia</taxon>
        <taxon>Pteriomorphia</taxon>
        <taxon>Ostreida</taxon>
        <taxon>Ostreoidea</taxon>
        <taxon>Ostreidae</taxon>
        <taxon>Crassostrea</taxon>
    </lineage>
</organism>
<feature type="chain" id="PRO_5034012996" evidence="8">
    <location>
        <begin position="23"/>
        <end position="508"/>
    </location>
</feature>
<feature type="domain" description="Ig-like" evidence="9">
    <location>
        <begin position="155"/>
        <end position="255"/>
    </location>
</feature>
<keyword evidence="7" id="KW-1133">Transmembrane helix</keyword>
<dbReference type="InterPro" id="IPR036179">
    <property type="entry name" value="Ig-like_dom_sf"/>
</dbReference>
<dbReference type="InterPro" id="IPR007110">
    <property type="entry name" value="Ig-like_dom"/>
</dbReference>
<evidence type="ECO:0000256" key="6">
    <source>
        <dbReference type="ARBA" id="ARBA00023180"/>
    </source>
</evidence>
<evidence type="ECO:0000256" key="2">
    <source>
        <dbReference type="ARBA" id="ARBA00022729"/>
    </source>
</evidence>
<reference evidence="11" key="2">
    <citation type="submission" date="2025-08" db="UniProtKB">
        <authorList>
            <consortium name="RefSeq"/>
        </authorList>
    </citation>
    <scope>IDENTIFICATION</scope>
    <source>
        <tissue evidence="11">Whole sample</tissue>
    </source>
</reference>
<dbReference type="SMART" id="SM00408">
    <property type="entry name" value="IGc2"/>
    <property type="match status" value="2"/>
</dbReference>
<keyword evidence="7" id="KW-0812">Transmembrane</keyword>
<dbReference type="InterPro" id="IPR013106">
    <property type="entry name" value="Ig_V-set"/>
</dbReference>
<feature type="signal peptide" evidence="8">
    <location>
        <begin position="1"/>
        <end position="22"/>
    </location>
</feature>
<dbReference type="Gene3D" id="2.60.40.10">
    <property type="entry name" value="Immunoglobulins"/>
    <property type="match status" value="3"/>
</dbReference>
<dbReference type="RefSeq" id="XP_022324316.1">
    <property type="nucleotide sequence ID" value="XM_022468608.1"/>
</dbReference>
<evidence type="ECO:0000256" key="8">
    <source>
        <dbReference type="SAM" id="SignalP"/>
    </source>
</evidence>
<evidence type="ECO:0000256" key="4">
    <source>
        <dbReference type="ARBA" id="ARBA00023136"/>
    </source>
</evidence>
<keyword evidence="3" id="KW-0677">Repeat</keyword>
<evidence type="ECO:0000313" key="10">
    <source>
        <dbReference type="Proteomes" id="UP000694844"/>
    </source>
</evidence>
<evidence type="ECO:0000256" key="3">
    <source>
        <dbReference type="ARBA" id="ARBA00022737"/>
    </source>
</evidence>
<dbReference type="Pfam" id="PF07686">
    <property type="entry name" value="V-set"/>
    <property type="match status" value="1"/>
</dbReference>
<feature type="domain" description="Ig-like" evidence="9">
    <location>
        <begin position="263"/>
        <end position="350"/>
    </location>
</feature>
<dbReference type="SMART" id="SM00409">
    <property type="entry name" value="IG"/>
    <property type="match status" value="3"/>
</dbReference>
<dbReference type="AlphaFoldDB" id="A0A8B8DBK2"/>
<dbReference type="GO" id="GO:0016020">
    <property type="term" value="C:membrane"/>
    <property type="evidence" value="ECO:0007669"/>
    <property type="project" value="UniProtKB-SubCell"/>
</dbReference>
<keyword evidence="5" id="KW-1015">Disulfide bond</keyword>
<proteinExistence type="predicted"/>
<dbReference type="InterPro" id="IPR003598">
    <property type="entry name" value="Ig_sub2"/>
</dbReference>
<evidence type="ECO:0000256" key="1">
    <source>
        <dbReference type="ARBA" id="ARBA00004370"/>
    </source>
</evidence>
<name>A0A8B8DBK2_CRAVI</name>
<evidence type="ECO:0000259" key="9">
    <source>
        <dbReference type="PROSITE" id="PS50835"/>
    </source>
</evidence>
<dbReference type="InterPro" id="IPR013783">
    <property type="entry name" value="Ig-like_fold"/>
</dbReference>
<dbReference type="OrthoDB" id="6158624at2759"/>
<evidence type="ECO:0000256" key="5">
    <source>
        <dbReference type="ARBA" id="ARBA00023157"/>
    </source>
</evidence>
<dbReference type="GeneID" id="111125121"/>
<comment type="subcellular location">
    <subcellularLocation>
        <location evidence="1">Membrane</location>
    </subcellularLocation>
</comment>
<evidence type="ECO:0000313" key="11">
    <source>
        <dbReference type="RefSeq" id="XP_022324316.1"/>
    </source>
</evidence>
<dbReference type="Pfam" id="PF13927">
    <property type="entry name" value="Ig_3"/>
    <property type="match status" value="1"/>
</dbReference>
<dbReference type="PANTHER" id="PTHR23277">
    <property type="entry name" value="NECTIN-RELATED"/>
    <property type="match status" value="1"/>
</dbReference>
<keyword evidence="2 8" id="KW-0732">Signal</keyword>
<protein>
    <submittedName>
        <fullName evidence="11">Peroxidasin homolog</fullName>
    </submittedName>
</protein>
<accession>A0A8B8DBK2</accession>